<dbReference type="HAMAP" id="MF_00454">
    <property type="entry name" value="FluC"/>
    <property type="match status" value="1"/>
</dbReference>
<evidence type="ECO:0000256" key="5">
    <source>
        <dbReference type="ARBA" id="ARBA00022989"/>
    </source>
</evidence>
<dbReference type="EMBL" id="JAEKLZ010000121">
    <property type="protein sequence ID" value="MBW8724601.1"/>
    <property type="molecule type" value="Genomic_DNA"/>
</dbReference>
<keyword evidence="2 12" id="KW-1003">Cell membrane</keyword>
<comment type="subcellular location">
    <subcellularLocation>
        <location evidence="1 12">Cell membrane</location>
        <topology evidence="1 12">Multi-pass membrane protein</topology>
    </subcellularLocation>
</comment>
<keyword evidence="9 12" id="KW-0407">Ion channel</keyword>
<comment type="activity regulation">
    <text evidence="12">Na(+) is not transported, but it plays an essential structural role and its presence is essential for fluoride channel function.</text>
</comment>
<sequence length="160" mass="16930">MVLAGRRWGGRSAHARYVARGLEGGDRRVGTYLWIAAGSALGGMARYWCSLWAIERFGATFPWGTLAVNIIGSFVIGIFGGLTGPDGRFLVNPDVRIFVMVGLCGGYTTFSSFSLQTLGLMQDGEWARAGANVLLSVVLCLVAVWLGVVAAGTINALKGV</sequence>
<evidence type="ECO:0000256" key="4">
    <source>
        <dbReference type="ARBA" id="ARBA00022692"/>
    </source>
</evidence>
<evidence type="ECO:0000256" key="9">
    <source>
        <dbReference type="ARBA" id="ARBA00023303"/>
    </source>
</evidence>
<dbReference type="GO" id="GO:0046872">
    <property type="term" value="F:metal ion binding"/>
    <property type="evidence" value="ECO:0007669"/>
    <property type="project" value="UniProtKB-KW"/>
</dbReference>
<evidence type="ECO:0000256" key="6">
    <source>
        <dbReference type="ARBA" id="ARBA00023053"/>
    </source>
</evidence>
<keyword evidence="4 12" id="KW-0812">Transmembrane</keyword>
<feature type="binding site" evidence="12">
    <location>
        <position position="105"/>
    </location>
    <ligand>
        <name>Na(+)</name>
        <dbReference type="ChEBI" id="CHEBI:29101"/>
        <note>structural</note>
    </ligand>
</feature>
<evidence type="ECO:0000256" key="2">
    <source>
        <dbReference type="ARBA" id="ARBA00022475"/>
    </source>
</evidence>
<gene>
    <name evidence="12 13" type="primary">crcB</name>
    <name evidence="12" type="synonym">fluC</name>
    <name evidence="13" type="ORF">JF625_05525</name>
</gene>
<comment type="catalytic activity">
    <reaction evidence="11">
        <text>fluoride(in) = fluoride(out)</text>
        <dbReference type="Rhea" id="RHEA:76159"/>
        <dbReference type="ChEBI" id="CHEBI:17051"/>
    </reaction>
    <physiologicalReaction direction="left-to-right" evidence="11">
        <dbReference type="Rhea" id="RHEA:76160"/>
    </physiologicalReaction>
</comment>
<reference evidence="13" key="1">
    <citation type="submission" date="2020-06" db="EMBL/GenBank/DDBJ databases">
        <title>Stable isotope informed genome-resolved metagenomics uncovers potential trophic interactions in rhizosphere soil.</title>
        <authorList>
            <person name="Starr E.P."/>
            <person name="Shi S."/>
            <person name="Blazewicz S.J."/>
            <person name="Koch B.J."/>
            <person name="Probst A.J."/>
            <person name="Hungate B.A."/>
            <person name="Pett-Ridge J."/>
            <person name="Firestone M.K."/>
            <person name="Banfield J.F."/>
        </authorList>
    </citation>
    <scope>NUCLEOTIDE SEQUENCE</scope>
    <source>
        <strain evidence="13">YM_69_17</strain>
    </source>
</reference>
<evidence type="ECO:0000256" key="11">
    <source>
        <dbReference type="ARBA" id="ARBA00035585"/>
    </source>
</evidence>
<evidence type="ECO:0000256" key="8">
    <source>
        <dbReference type="ARBA" id="ARBA00023136"/>
    </source>
</evidence>
<feature type="transmembrane region" description="Helical" evidence="12">
    <location>
        <begin position="61"/>
        <end position="83"/>
    </location>
</feature>
<evidence type="ECO:0000313" key="14">
    <source>
        <dbReference type="Proteomes" id="UP000700706"/>
    </source>
</evidence>
<evidence type="ECO:0000256" key="3">
    <source>
        <dbReference type="ARBA" id="ARBA00022519"/>
    </source>
</evidence>
<dbReference type="AlphaFoldDB" id="A0A952FHR1"/>
<comment type="similarity">
    <text evidence="10 12">Belongs to the fluoride channel Fluc/FEX (TC 1.A.43) family.</text>
</comment>
<dbReference type="PANTHER" id="PTHR28259">
    <property type="entry name" value="FLUORIDE EXPORT PROTEIN 1-RELATED"/>
    <property type="match status" value="1"/>
</dbReference>
<name>A0A952FHR1_9PROT</name>
<dbReference type="InterPro" id="IPR003691">
    <property type="entry name" value="FluC"/>
</dbReference>
<keyword evidence="5 12" id="KW-1133">Transmembrane helix</keyword>
<dbReference type="NCBIfam" id="NF010802">
    <property type="entry name" value="PRK14206.1"/>
    <property type="match status" value="1"/>
</dbReference>
<feature type="binding site" evidence="12">
    <location>
        <position position="108"/>
    </location>
    <ligand>
        <name>Na(+)</name>
        <dbReference type="ChEBI" id="CHEBI:29101"/>
        <note>structural</note>
    </ligand>
</feature>
<evidence type="ECO:0000256" key="10">
    <source>
        <dbReference type="ARBA" id="ARBA00035120"/>
    </source>
</evidence>
<dbReference type="Proteomes" id="UP000700706">
    <property type="component" value="Unassembled WGS sequence"/>
</dbReference>
<keyword evidence="7 12" id="KW-0406">Ion transport</keyword>
<comment type="caution">
    <text evidence="13">The sequence shown here is derived from an EMBL/GenBank/DDBJ whole genome shotgun (WGS) entry which is preliminary data.</text>
</comment>
<dbReference type="Pfam" id="PF02537">
    <property type="entry name" value="CRCB"/>
    <property type="match status" value="1"/>
</dbReference>
<accession>A0A952FHR1</accession>
<keyword evidence="8 12" id="KW-0472">Membrane</keyword>
<keyword evidence="3" id="KW-0997">Cell inner membrane</keyword>
<evidence type="ECO:0000313" key="13">
    <source>
        <dbReference type="EMBL" id="MBW8724601.1"/>
    </source>
</evidence>
<keyword evidence="6 12" id="KW-0915">Sodium</keyword>
<evidence type="ECO:0000256" key="12">
    <source>
        <dbReference type="HAMAP-Rule" id="MF_00454"/>
    </source>
</evidence>
<feature type="transmembrane region" description="Helical" evidence="12">
    <location>
        <begin position="95"/>
        <end position="121"/>
    </location>
</feature>
<comment type="function">
    <text evidence="12">Fluoride-specific ion channel. Important for reducing fluoride concentration in the cell, thus reducing its toxicity.</text>
</comment>
<keyword evidence="12" id="KW-0813">Transport</keyword>
<organism evidence="13 14">
    <name type="scientific">Inquilinus limosus</name>
    <dbReference type="NCBI Taxonomy" id="171674"/>
    <lineage>
        <taxon>Bacteria</taxon>
        <taxon>Pseudomonadati</taxon>
        <taxon>Pseudomonadota</taxon>
        <taxon>Alphaproteobacteria</taxon>
        <taxon>Rhodospirillales</taxon>
        <taxon>Rhodospirillaceae</taxon>
        <taxon>Inquilinus</taxon>
    </lineage>
</organism>
<feature type="transmembrane region" description="Helical" evidence="12">
    <location>
        <begin position="31"/>
        <end position="49"/>
    </location>
</feature>
<evidence type="ECO:0000256" key="1">
    <source>
        <dbReference type="ARBA" id="ARBA00004651"/>
    </source>
</evidence>
<dbReference type="NCBIfam" id="TIGR00494">
    <property type="entry name" value="crcB"/>
    <property type="match status" value="1"/>
</dbReference>
<feature type="transmembrane region" description="Helical" evidence="12">
    <location>
        <begin position="133"/>
        <end position="157"/>
    </location>
</feature>
<dbReference type="PANTHER" id="PTHR28259:SF1">
    <property type="entry name" value="FLUORIDE EXPORT PROTEIN 1-RELATED"/>
    <property type="match status" value="1"/>
</dbReference>
<dbReference type="GO" id="GO:0005886">
    <property type="term" value="C:plasma membrane"/>
    <property type="evidence" value="ECO:0007669"/>
    <property type="project" value="UniProtKB-SubCell"/>
</dbReference>
<keyword evidence="12" id="KW-0479">Metal-binding</keyword>
<dbReference type="GO" id="GO:0140114">
    <property type="term" value="P:cellular detoxification of fluoride"/>
    <property type="evidence" value="ECO:0007669"/>
    <property type="project" value="UniProtKB-UniRule"/>
</dbReference>
<dbReference type="GO" id="GO:0062054">
    <property type="term" value="F:fluoride channel activity"/>
    <property type="evidence" value="ECO:0007669"/>
    <property type="project" value="UniProtKB-UniRule"/>
</dbReference>
<protein>
    <recommendedName>
        <fullName evidence="12">Fluoride-specific ion channel FluC</fullName>
    </recommendedName>
</protein>
<proteinExistence type="inferred from homology"/>
<evidence type="ECO:0000256" key="7">
    <source>
        <dbReference type="ARBA" id="ARBA00023065"/>
    </source>
</evidence>